<comment type="caution">
    <text evidence="1">The sequence shown here is derived from an EMBL/GenBank/DDBJ whole genome shotgun (WGS) entry which is preliminary data.</text>
</comment>
<name>A0ABS3JF54_9BACT</name>
<dbReference type="Pfam" id="PF14054">
    <property type="entry name" value="DUF4249"/>
    <property type="match status" value="1"/>
</dbReference>
<evidence type="ECO:0000313" key="1">
    <source>
        <dbReference type="EMBL" id="MBO0948623.1"/>
    </source>
</evidence>
<dbReference type="InterPro" id="IPR025345">
    <property type="entry name" value="DUF4249"/>
</dbReference>
<dbReference type="EMBL" id="JAFMYW010000002">
    <property type="protein sequence ID" value="MBO0948623.1"/>
    <property type="molecule type" value="Genomic_DNA"/>
</dbReference>
<evidence type="ECO:0000313" key="2">
    <source>
        <dbReference type="Proteomes" id="UP000664628"/>
    </source>
</evidence>
<sequence length="302" mass="34014">MIRLFLLLFTFAGLLFSCSRDLGIELPHEGNRLVIMAVLSADDSVKVLMDHTYPPTGEQLFDEGVTNARVLLYENDRLLDTLQRITKNRYAAKGTIRPVIGKAYRVRVEAPGYPPVESQPETIPPFPDLKTAVIEKKGGEYEVTVAIQDAPAVINQYELRLVSYYKEWETAINLRNLLRPDDVSDNCSFRGNLNTFYYRDICFENGLLTTRYGSSLRGTPQGRPPIPPDSLFIKGNEANPVADRAIVRLRTVNESYLNYYRYSPFADISQAFVIPTSRYSNVVGGYGIVLSYAERVVVLAVP</sequence>
<dbReference type="PROSITE" id="PS51257">
    <property type="entry name" value="PROKAR_LIPOPROTEIN"/>
    <property type="match status" value="1"/>
</dbReference>
<organism evidence="1 2">
    <name type="scientific">Fibrella forsythiae</name>
    <dbReference type="NCBI Taxonomy" id="2817061"/>
    <lineage>
        <taxon>Bacteria</taxon>
        <taxon>Pseudomonadati</taxon>
        <taxon>Bacteroidota</taxon>
        <taxon>Cytophagia</taxon>
        <taxon>Cytophagales</taxon>
        <taxon>Spirosomataceae</taxon>
        <taxon>Fibrella</taxon>
    </lineage>
</organism>
<accession>A0ABS3JF54</accession>
<dbReference type="RefSeq" id="WP_207328581.1">
    <property type="nucleotide sequence ID" value="NZ_JAFMYW010000002.1"/>
</dbReference>
<gene>
    <name evidence="1" type="ORF">J2I46_08535</name>
</gene>
<reference evidence="1 2" key="1">
    <citation type="submission" date="2021-03" db="EMBL/GenBank/DDBJ databases">
        <title>Fibrella sp. HMF5405 genome sequencing and assembly.</title>
        <authorList>
            <person name="Kang H."/>
            <person name="Kim H."/>
            <person name="Bae S."/>
            <person name="Joh K."/>
        </authorList>
    </citation>
    <scope>NUCLEOTIDE SEQUENCE [LARGE SCALE GENOMIC DNA]</scope>
    <source>
        <strain evidence="1 2">HMF5405</strain>
    </source>
</reference>
<protein>
    <submittedName>
        <fullName evidence="1">DUF4249 domain-containing protein</fullName>
    </submittedName>
</protein>
<dbReference type="Proteomes" id="UP000664628">
    <property type="component" value="Unassembled WGS sequence"/>
</dbReference>
<proteinExistence type="predicted"/>
<keyword evidence="2" id="KW-1185">Reference proteome</keyword>